<reference evidence="2 3" key="1">
    <citation type="submission" date="2019-03" db="EMBL/GenBank/DDBJ databases">
        <authorList>
            <consortium name="Pathogen Informatics"/>
        </authorList>
    </citation>
    <scope>NUCLEOTIDE SEQUENCE [LARGE SCALE GENOMIC DNA]</scope>
    <source>
        <strain evidence="2 3">NCTC10974</strain>
    </source>
</reference>
<protein>
    <submittedName>
        <fullName evidence="2">Uncharacterized protein</fullName>
    </submittedName>
</protein>
<evidence type="ECO:0000313" key="2">
    <source>
        <dbReference type="EMBL" id="VFT66703.1"/>
    </source>
</evidence>
<keyword evidence="1" id="KW-0472">Membrane</keyword>
<dbReference type="AlphaFoldDB" id="A0A485JAZ0"/>
<accession>A0A485JAZ0</accession>
<feature type="transmembrane region" description="Helical" evidence="1">
    <location>
        <begin position="29"/>
        <end position="52"/>
    </location>
</feature>
<dbReference type="Proteomes" id="UP000358010">
    <property type="component" value="Unassembled WGS sequence"/>
</dbReference>
<keyword evidence="1" id="KW-0812">Transmembrane</keyword>
<proteinExistence type="predicted"/>
<gene>
    <name evidence="2" type="ORF">NCTC10974_00118</name>
</gene>
<dbReference type="EMBL" id="CAADJZ010000001">
    <property type="protein sequence ID" value="VFT66703.1"/>
    <property type="molecule type" value="Genomic_DNA"/>
</dbReference>
<sequence length="166" mass="19301">MFSHCVHRTWTLAYASGISINKRVFSFCYFFSVIFTLFSNCLMLTCGVGNLIQPFWWFQRNGQMQLDCWLRTLESRGPVPFENCASPDNPVTVPILSLTKILALQCHNAVFLQKVDDDRSLPTPCDIDCKESKSTTVFIYSCEYLTFSLRWAKKHRKIWSRHAKQN</sequence>
<evidence type="ECO:0000256" key="1">
    <source>
        <dbReference type="SAM" id="Phobius"/>
    </source>
</evidence>
<organism evidence="2 3">
    <name type="scientific">Escherichia coli</name>
    <dbReference type="NCBI Taxonomy" id="562"/>
    <lineage>
        <taxon>Bacteria</taxon>
        <taxon>Pseudomonadati</taxon>
        <taxon>Pseudomonadota</taxon>
        <taxon>Gammaproteobacteria</taxon>
        <taxon>Enterobacterales</taxon>
        <taxon>Enterobacteriaceae</taxon>
        <taxon>Escherichia</taxon>
    </lineage>
</organism>
<name>A0A485JAZ0_ECOLX</name>
<evidence type="ECO:0000313" key="3">
    <source>
        <dbReference type="Proteomes" id="UP000358010"/>
    </source>
</evidence>
<keyword evidence="1" id="KW-1133">Transmembrane helix</keyword>